<name>A0A5N6MYK9_9ASTR</name>
<dbReference type="OrthoDB" id="7920740at2759"/>
<evidence type="ECO:0000313" key="2">
    <source>
        <dbReference type="EMBL" id="KAD4179468.1"/>
    </source>
</evidence>
<gene>
    <name evidence="2" type="ORF">E3N88_28059</name>
</gene>
<protein>
    <submittedName>
        <fullName evidence="2">Uncharacterized protein</fullName>
    </submittedName>
</protein>
<dbReference type="AlphaFoldDB" id="A0A5N6MYK9"/>
<dbReference type="Proteomes" id="UP000326396">
    <property type="component" value="Linkage Group LG4"/>
</dbReference>
<reference evidence="2 3" key="1">
    <citation type="submission" date="2019-05" db="EMBL/GenBank/DDBJ databases">
        <title>Mikania micrantha, genome provides insights into the molecular mechanism of rapid growth.</title>
        <authorList>
            <person name="Liu B."/>
        </authorList>
    </citation>
    <scope>NUCLEOTIDE SEQUENCE [LARGE SCALE GENOMIC DNA]</scope>
    <source>
        <strain evidence="2">NLD-2019</strain>
        <tissue evidence="2">Leaf</tissue>
    </source>
</reference>
<evidence type="ECO:0000313" key="3">
    <source>
        <dbReference type="Proteomes" id="UP000326396"/>
    </source>
</evidence>
<proteinExistence type="predicted"/>
<dbReference type="PANTHER" id="PTHR35317">
    <property type="entry name" value="OS04G0629600 PROTEIN"/>
    <property type="match status" value="1"/>
</dbReference>
<dbReference type="EMBL" id="SZYD01000014">
    <property type="protein sequence ID" value="KAD4179468.1"/>
    <property type="molecule type" value="Genomic_DNA"/>
</dbReference>
<accession>A0A5N6MYK9</accession>
<dbReference type="PANTHER" id="PTHR35317:SF44">
    <property type="entry name" value="RNA-DIRECTED DNA POLYMERASE"/>
    <property type="match status" value="1"/>
</dbReference>
<sequence>MRRFATPNRSLPEELVQQIAHCKHAKDIWDAIKIGHLGVERVIEARQQTLKAEFEAARMKDNKKIDDFATKLAGISSKSAALGTTVIEETTLVRKLLIAIPERFLYIAATIEELVDLKTVKFQEVICKLKAYEERIGARSSNNSKDKLLLAHDEYDQKRRQDKSYSRGRGSGQNIEEGAKIVGDQEVVKEEQDEGKDLMKEAIRLTKPRKIDQSFSVSGVMPIGISLRIAHQGKTKNMQTFAKLMLTALLS</sequence>
<comment type="caution">
    <text evidence="2">The sequence shown here is derived from an EMBL/GenBank/DDBJ whole genome shotgun (WGS) entry which is preliminary data.</text>
</comment>
<dbReference type="Pfam" id="PF14223">
    <property type="entry name" value="Retrotran_gag_2"/>
    <property type="match status" value="1"/>
</dbReference>
<organism evidence="2 3">
    <name type="scientific">Mikania micrantha</name>
    <name type="common">bitter vine</name>
    <dbReference type="NCBI Taxonomy" id="192012"/>
    <lineage>
        <taxon>Eukaryota</taxon>
        <taxon>Viridiplantae</taxon>
        <taxon>Streptophyta</taxon>
        <taxon>Embryophyta</taxon>
        <taxon>Tracheophyta</taxon>
        <taxon>Spermatophyta</taxon>
        <taxon>Magnoliopsida</taxon>
        <taxon>eudicotyledons</taxon>
        <taxon>Gunneridae</taxon>
        <taxon>Pentapetalae</taxon>
        <taxon>asterids</taxon>
        <taxon>campanulids</taxon>
        <taxon>Asterales</taxon>
        <taxon>Asteraceae</taxon>
        <taxon>Asteroideae</taxon>
        <taxon>Heliantheae alliance</taxon>
        <taxon>Eupatorieae</taxon>
        <taxon>Mikania</taxon>
    </lineage>
</organism>
<evidence type="ECO:0000256" key="1">
    <source>
        <dbReference type="SAM" id="MobiDB-lite"/>
    </source>
</evidence>
<feature type="region of interest" description="Disordered" evidence="1">
    <location>
        <begin position="157"/>
        <end position="176"/>
    </location>
</feature>
<keyword evidence="3" id="KW-1185">Reference proteome</keyword>